<keyword evidence="5" id="KW-1185">Reference proteome</keyword>
<evidence type="ECO:0000313" key="5">
    <source>
        <dbReference type="Proteomes" id="UP000503251"/>
    </source>
</evidence>
<dbReference type="Proteomes" id="UP000434052">
    <property type="component" value="Unassembled WGS sequence"/>
</dbReference>
<evidence type="ECO:0000256" key="1">
    <source>
        <dbReference type="SAM" id="Phobius"/>
    </source>
</evidence>
<reference evidence="2 5" key="2">
    <citation type="submission" date="2019-04" db="EMBL/GenBank/DDBJ databases">
        <title>Isolation and culture of sulfate reducing bacteria from the cold seep of the South China Sea.</title>
        <authorList>
            <person name="Sun C."/>
            <person name="Liu R."/>
        </authorList>
    </citation>
    <scope>NUCLEOTIDE SEQUENCE [LARGE SCALE GENOMIC DNA]</scope>
    <source>
        <strain evidence="2 5">CS1</strain>
    </source>
</reference>
<feature type="transmembrane region" description="Helical" evidence="1">
    <location>
        <begin position="9"/>
        <end position="28"/>
    </location>
</feature>
<dbReference type="EMBL" id="CP039543">
    <property type="protein sequence ID" value="QJT09226.1"/>
    <property type="molecule type" value="Genomic_DNA"/>
</dbReference>
<keyword evidence="1" id="KW-1133">Transmembrane helix</keyword>
<name>A0A6P1ZF94_9BACT</name>
<evidence type="ECO:0000313" key="3">
    <source>
        <dbReference type="EMBL" id="TVM32721.1"/>
    </source>
</evidence>
<dbReference type="AlphaFoldDB" id="A0A6P1ZF94"/>
<sequence>MNIPRGDSSLLLMAAAGILLAAGLGMLLLGKAAWASACLLTGIVLGVAGRFTALIRRRKG</sequence>
<evidence type="ECO:0000313" key="4">
    <source>
        <dbReference type="Proteomes" id="UP000434052"/>
    </source>
</evidence>
<evidence type="ECO:0000313" key="2">
    <source>
        <dbReference type="EMBL" id="QJT09226.1"/>
    </source>
</evidence>
<keyword evidence="1" id="KW-0812">Transmembrane</keyword>
<accession>A0A6P1ZF94</accession>
<dbReference type="EMBL" id="QMIF01000009">
    <property type="protein sequence ID" value="TVM32721.1"/>
    <property type="molecule type" value="Genomic_DNA"/>
</dbReference>
<feature type="transmembrane region" description="Helical" evidence="1">
    <location>
        <begin position="34"/>
        <end position="55"/>
    </location>
</feature>
<dbReference type="RefSeq" id="WP_144305904.1">
    <property type="nucleotide sequence ID" value="NZ_CP039543.1"/>
</dbReference>
<organism evidence="3 4">
    <name type="scientific">Oceanidesulfovibrio marinus</name>
    <dbReference type="NCBI Taxonomy" id="370038"/>
    <lineage>
        <taxon>Bacteria</taxon>
        <taxon>Pseudomonadati</taxon>
        <taxon>Thermodesulfobacteriota</taxon>
        <taxon>Desulfovibrionia</taxon>
        <taxon>Desulfovibrionales</taxon>
        <taxon>Desulfovibrionaceae</taxon>
        <taxon>Oceanidesulfovibrio</taxon>
    </lineage>
</organism>
<proteinExistence type="predicted"/>
<protein>
    <submittedName>
        <fullName evidence="3">Uncharacterized protein</fullName>
    </submittedName>
</protein>
<keyword evidence="1" id="KW-0472">Membrane</keyword>
<reference evidence="3 4" key="1">
    <citation type="submission" date="2018-06" db="EMBL/GenBank/DDBJ databases">
        <title>Complete genome of Desulfovibrio marinus P48SEP.</title>
        <authorList>
            <person name="Crispim J.S."/>
            <person name="Vidigal P.M.P."/>
            <person name="Silva L.C.F."/>
            <person name="Araujo L.C."/>
            <person name="Laguardia C.N."/>
            <person name="Dias R.S."/>
            <person name="Sousa M.P."/>
            <person name="Paula S.O."/>
            <person name="Silva C."/>
        </authorList>
    </citation>
    <scope>NUCLEOTIDE SEQUENCE [LARGE SCALE GENOMIC DNA]</scope>
    <source>
        <strain evidence="3 4">P48SEP</strain>
    </source>
</reference>
<dbReference type="Proteomes" id="UP000503251">
    <property type="component" value="Chromosome"/>
</dbReference>
<gene>
    <name evidence="3" type="ORF">DQK91_13485</name>
    <name evidence="2" type="ORF">E8L03_09870</name>
</gene>